<dbReference type="AlphaFoldDB" id="A0A2A2KYW2"/>
<feature type="transmembrane region" description="Helical" evidence="1">
    <location>
        <begin position="6"/>
        <end position="26"/>
    </location>
</feature>
<reference evidence="2 3" key="1">
    <citation type="journal article" date="2017" name="Curr. Biol.">
        <title>Genome architecture and evolution of a unichromosomal asexual nematode.</title>
        <authorList>
            <person name="Fradin H."/>
            <person name="Zegar C."/>
            <person name="Gutwein M."/>
            <person name="Lucas J."/>
            <person name="Kovtun M."/>
            <person name="Corcoran D."/>
            <person name="Baugh L.R."/>
            <person name="Kiontke K."/>
            <person name="Gunsalus K."/>
            <person name="Fitch D.H."/>
            <person name="Piano F."/>
        </authorList>
    </citation>
    <scope>NUCLEOTIDE SEQUENCE [LARGE SCALE GENOMIC DNA]</scope>
    <source>
        <strain evidence="2">PF1309</strain>
    </source>
</reference>
<sequence length="384" mass="43018">MTCSATGSSLIHSVTVSFLLVALLWVEWKRSSKELAKEWSAQRDKRKSSIAMRTSYGRRTTIDSVNSDQIETNHVNAPPRSVDRARIRDLRERGIDVGSQRGVFAEFRIWVIGDLTAQRLETVIYFVVLHDCLGVEASFEAVETPVERNSTIGKVCHTVSDSERPMASIIRADVTMLRVYAVCLLVGLSLAQTTPNGVVCNYPPTGDETTENAVPINTFRTSGDDFIRPAWCITHCSDRKSIKAAMLFQPVANASIPIYNVRTHQYSSDRRIEHSATLVKGKETKPLNLESDNTFCVDTQVAAIVDAVFDKYNDIETISEALNYYVNKPMWAYLVYLMGPPPSIIVTINVHQDSNFCMKTIEKQNPDGTYSLYQMFGGRVQGNR</sequence>
<dbReference type="Proteomes" id="UP000218231">
    <property type="component" value="Unassembled WGS sequence"/>
</dbReference>
<keyword evidence="1" id="KW-0812">Transmembrane</keyword>
<keyword evidence="1" id="KW-0472">Membrane</keyword>
<dbReference type="STRING" id="2018661.A0A2A2KYW2"/>
<proteinExistence type="predicted"/>
<dbReference type="EMBL" id="LIAE01007470">
    <property type="protein sequence ID" value="PAV79082.1"/>
    <property type="molecule type" value="Genomic_DNA"/>
</dbReference>
<accession>A0A2A2KYW2</accession>
<dbReference type="OrthoDB" id="5823537at2759"/>
<evidence type="ECO:0000313" key="2">
    <source>
        <dbReference type="EMBL" id="PAV79082.1"/>
    </source>
</evidence>
<gene>
    <name evidence="2" type="ORF">WR25_14506</name>
</gene>
<name>A0A2A2KYW2_9BILA</name>
<evidence type="ECO:0000256" key="1">
    <source>
        <dbReference type="SAM" id="Phobius"/>
    </source>
</evidence>
<keyword evidence="3" id="KW-1185">Reference proteome</keyword>
<keyword evidence="1" id="KW-1133">Transmembrane helix</keyword>
<protein>
    <submittedName>
        <fullName evidence="2">Uncharacterized protein</fullName>
    </submittedName>
</protein>
<organism evidence="2 3">
    <name type="scientific">Diploscapter pachys</name>
    <dbReference type="NCBI Taxonomy" id="2018661"/>
    <lineage>
        <taxon>Eukaryota</taxon>
        <taxon>Metazoa</taxon>
        <taxon>Ecdysozoa</taxon>
        <taxon>Nematoda</taxon>
        <taxon>Chromadorea</taxon>
        <taxon>Rhabditida</taxon>
        <taxon>Rhabditina</taxon>
        <taxon>Rhabditomorpha</taxon>
        <taxon>Rhabditoidea</taxon>
        <taxon>Rhabditidae</taxon>
        <taxon>Diploscapter</taxon>
    </lineage>
</organism>
<comment type="caution">
    <text evidence="2">The sequence shown here is derived from an EMBL/GenBank/DDBJ whole genome shotgun (WGS) entry which is preliminary data.</text>
</comment>
<evidence type="ECO:0000313" key="3">
    <source>
        <dbReference type="Proteomes" id="UP000218231"/>
    </source>
</evidence>